<comment type="caution">
    <text evidence="2">The sequence shown here is derived from an EMBL/GenBank/DDBJ whole genome shotgun (WGS) entry which is preliminary data.</text>
</comment>
<name>A0A7K3WVS6_9FLAO</name>
<dbReference type="InterPro" id="IPR052189">
    <property type="entry name" value="L-asp_N-monooxygenase_NS-form"/>
</dbReference>
<evidence type="ECO:0000259" key="1">
    <source>
        <dbReference type="Pfam" id="PF13454"/>
    </source>
</evidence>
<accession>A0A7K3WVS6</accession>
<dbReference type="RefSeq" id="WP_163286446.1">
    <property type="nucleotide sequence ID" value="NZ_JAAGVY010000038.1"/>
</dbReference>
<reference evidence="2 3" key="1">
    <citation type="submission" date="2020-02" db="EMBL/GenBank/DDBJ databases">
        <title>Out from the shadows clarifying the taxonomy of the family Cryomorphaceae and related taxa by utilizing the GTDB taxonomic framework.</title>
        <authorList>
            <person name="Bowman J.P."/>
        </authorList>
    </citation>
    <scope>NUCLEOTIDE SEQUENCE [LARGE SCALE GENOMIC DNA]</scope>
    <source>
        <strain evidence="2 3">QSSC 1-22</strain>
    </source>
</reference>
<evidence type="ECO:0000313" key="3">
    <source>
        <dbReference type="Proteomes" id="UP000486602"/>
    </source>
</evidence>
<dbReference type="Proteomes" id="UP000486602">
    <property type="component" value="Unassembled WGS sequence"/>
</dbReference>
<dbReference type="EMBL" id="JAAGVY010000038">
    <property type="protein sequence ID" value="NEN25032.1"/>
    <property type="molecule type" value="Genomic_DNA"/>
</dbReference>
<organism evidence="2 3">
    <name type="scientific">Cryomorpha ignava</name>
    <dbReference type="NCBI Taxonomy" id="101383"/>
    <lineage>
        <taxon>Bacteria</taxon>
        <taxon>Pseudomonadati</taxon>
        <taxon>Bacteroidota</taxon>
        <taxon>Flavobacteriia</taxon>
        <taxon>Flavobacteriales</taxon>
        <taxon>Cryomorphaceae</taxon>
        <taxon>Cryomorpha</taxon>
    </lineage>
</organism>
<dbReference type="InterPro" id="IPR036188">
    <property type="entry name" value="FAD/NAD-bd_sf"/>
</dbReference>
<evidence type="ECO:0000313" key="2">
    <source>
        <dbReference type="EMBL" id="NEN25032.1"/>
    </source>
</evidence>
<protein>
    <recommendedName>
        <fullName evidence="1">FAD-dependent urate hydroxylase HpyO/Asp monooxygenase CreE-like FAD/NAD(P)-binding domain-containing protein</fullName>
    </recommendedName>
</protein>
<feature type="domain" description="FAD-dependent urate hydroxylase HpyO/Asp monooxygenase CreE-like FAD/NAD(P)-binding" evidence="1">
    <location>
        <begin position="4"/>
        <end position="166"/>
    </location>
</feature>
<proteinExistence type="predicted"/>
<dbReference type="SUPFAM" id="SSF51905">
    <property type="entry name" value="FAD/NAD(P)-binding domain"/>
    <property type="match status" value="1"/>
</dbReference>
<gene>
    <name evidence="2" type="ORF">G3O08_16140</name>
</gene>
<dbReference type="PANTHER" id="PTHR40254:SF1">
    <property type="entry name" value="BLR0577 PROTEIN"/>
    <property type="match status" value="1"/>
</dbReference>
<dbReference type="PANTHER" id="PTHR40254">
    <property type="entry name" value="BLR0577 PROTEIN"/>
    <property type="match status" value="1"/>
</dbReference>
<dbReference type="Pfam" id="PF13454">
    <property type="entry name" value="NAD_binding_9"/>
    <property type="match status" value="1"/>
</dbReference>
<dbReference type="InterPro" id="IPR038732">
    <property type="entry name" value="HpyO/CreE_NAD-binding"/>
</dbReference>
<keyword evidence="3" id="KW-1185">Reference proteome</keyword>
<sequence>MKLAIIGSGATAIYILKHLSEYRDHGVSEIHIFEKESLMGMGMPYNPIYTDKYHLANITSEEIPLLTTSFSEWLRAQSAEVLNDLAIERDQISDNEVYSRIALGRYLHDQYTKILDDMASVGTLVFQYPGIEVIDIADEPNKSMARIYASDGSNMVFDHVFISTGHNFDQPDKPASGYFKSPWPIEKILPQTGTFYNFEIGLLGASLSAFDVVTSLVHRHGRFMKRGDRIIFKKHPSAPQFKIKMHSAEGWLPHLQYEQKNPMREIYRYISRDGLLKLCDNEGRLRIDDYFDALCRPVLRDSLSANGYEEAAERLNDHTFKFSDFIEKMSERHEYENPFEGMVEEMRVASTSVNEDIPIYWKEAMDDLMYTLNFHMEMLPAEDQIFFRESVMPFLLNVIAALPLQSAKILLALHDAGVLDLIKGKIENIETDQKSTRISVVREENTTNYNYRIFIECGGDKKINLESYPFQSLVKDGLVRASSAAFANVVAEDDRTDETVFKENGKWFKTLPGIDVDSAYRVIGSDGRANPRIYDPTFTHIQGVRPYSYGLQACNTTAEILVQHFIKNRVRNSEVPVSAKDTN</sequence>
<dbReference type="AlphaFoldDB" id="A0A7K3WVS6"/>